<dbReference type="Proteomes" id="UP000187209">
    <property type="component" value="Unassembled WGS sequence"/>
</dbReference>
<reference evidence="1 2" key="1">
    <citation type="submission" date="2016-11" db="EMBL/GenBank/DDBJ databases">
        <title>The macronuclear genome of Stentor coeruleus: a giant cell with tiny introns.</title>
        <authorList>
            <person name="Slabodnick M."/>
            <person name="Ruby J.G."/>
            <person name="Reiff S.B."/>
            <person name="Swart E.C."/>
            <person name="Gosai S."/>
            <person name="Prabakaran S."/>
            <person name="Witkowska E."/>
            <person name="Larue G.E."/>
            <person name="Fisher S."/>
            <person name="Freeman R.M."/>
            <person name="Gunawardena J."/>
            <person name="Chu W."/>
            <person name="Stover N.A."/>
            <person name="Gregory B.D."/>
            <person name="Nowacki M."/>
            <person name="Derisi J."/>
            <person name="Roy S.W."/>
            <person name="Marshall W.F."/>
            <person name="Sood P."/>
        </authorList>
    </citation>
    <scope>NUCLEOTIDE SEQUENCE [LARGE SCALE GENOMIC DNA]</scope>
    <source>
        <strain evidence="1">WM001</strain>
    </source>
</reference>
<comment type="caution">
    <text evidence="1">The sequence shown here is derived from an EMBL/GenBank/DDBJ whole genome shotgun (WGS) entry which is preliminary data.</text>
</comment>
<gene>
    <name evidence="1" type="ORF">SteCoe_14031</name>
</gene>
<evidence type="ECO:0000313" key="2">
    <source>
        <dbReference type="Proteomes" id="UP000187209"/>
    </source>
</evidence>
<sequence>MSEISLFTGKSQNISVLTSKKPEARINDEIYSKLLLNISNKTDSLSSQTNECKIFKSKTPSPNGKYTMIFTPAVDEYTSDTILREENTLKTLDLKYLIPFTKICKSEDIEKSKYRALRHIKSLRNSVNKLDNSVGESQKSFSKDDFTNDLHKRITDKLAKLEEKRAKKHTDFNNSCCLF</sequence>
<organism evidence="1 2">
    <name type="scientific">Stentor coeruleus</name>
    <dbReference type="NCBI Taxonomy" id="5963"/>
    <lineage>
        <taxon>Eukaryota</taxon>
        <taxon>Sar</taxon>
        <taxon>Alveolata</taxon>
        <taxon>Ciliophora</taxon>
        <taxon>Postciliodesmatophora</taxon>
        <taxon>Heterotrichea</taxon>
        <taxon>Heterotrichida</taxon>
        <taxon>Stentoridae</taxon>
        <taxon>Stentor</taxon>
    </lineage>
</organism>
<accession>A0A1R2C6Z5</accession>
<proteinExistence type="predicted"/>
<keyword evidence="2" id="KW-1185">Reference proteome</keyword>
<name>A0A1R2C6Z5_9CILI</name>
<protein>
    <submittedName>
        <fullName evidence="1">Uncharacterized protein</fullName>
    </submittedName>
</protein>
<evidence type="ECO:0000313" key="1">
    <source>
        <dbReference type="EMBL" id="OMJ84777.1"/>
    </source>
</evidence>
<dbReference type="AlphaFoldDB" id="A0A1R2C6Z5"/>
<dbReference type="EMBL" id="MPUH01000258">
    <property type="protein sequence ID" value="OMJ84777.1"/>
    <property type="molecule type" value="Genomic_DNA"/>
</dbReference>